<keyword evidence="2" id="KW-1185">Reference proteome</keyword>
<gene>
    <name evidence="1" type="ORF">CLV36_11441</name>
</gene>
<evidence type="ECO:0000313" key="1">
    <source>
        <dbReference type="EMBL" id="PRZ12377.1"/>
    </source>
</evidence>
<reference evidence="1 2" key="1">
    <citation type="submission" date="2018-03" db="EMBL/GenBank/DDBJ databases">
        <title>Genomic Encyclopedia of Archaeal and Bacterial Type Strains, Phase II (KMG-II): from individual species to whole genera.</title>
        <authorList>
            <person name="Goeker M."/>
        </authorList>
    </citation>
    <scope>NUCLEOTIDE SEQUENCE [LARGE SCALE GENOMIC DNA]</scope>
    <source>
        <strain evidence="1 2">RHA1</strain>
    </source>
</reference>
<organism evidence="1 2">
    <name type="scientific">Laceyella sediminis</name>
    <dbReference type="NCBI Taxonomy" id="573074"/>
    <lineage>
        <taxon>Bacteria</taxon>
        <taxon>Bacillati</taxon>
        <taxon>Bacillota</taxon>
        <taxon>Bacilli</taxon>
        <taxon>Bacillales</taxon>
        <taxon>Thermoactinomycetaceae</taxon>
        <taxon>Laceyella</taxon>
    </lineage>
</organism>
<dbReference type="EMBL" id="PVTZ01000014">
    <property type="protein sequence ID" value="PRZ12377.1"/>
    <property type="molecule type" value="Genomic_DNA"/>
</dbReference>
<comment type="caution">
    <text evidence="1">The sequence shown here is derived from an EMBL/GenBank/DDBJ whole genome shotgun (WGS) entry which is preliminary data.</text>
</comment>
<sequence length="37" mass="4464">MRENNLGAAVNRLILQEILTRLEREEQLMLQDLREVR</sequence>
<protein>
    <submittedName>
        <fullName evidence="1">Uncharacterized protein</fullName>
    </submittedName>
</protein>
<proteinExistence type="predicted"/>
<name>A0ABX5ENW0_9BACL</name>
<accession>A0ABX5ENW0</accession>
<evidence type="ECO:0000313" key="2">
    <source>
        <dbReference type="Proteomes" id="UP000238836"/>
    </source>
</evidence>
<dbReference type="Proteomes" id="UP000238836">
    <property type="component" value="Unassembled WGS sequence"/>
</dbReference>